<dbReference type="Pfam" id="PF00248">
    <property type="entry name" value="Aldo_ket_red"/>
    <property type="match status" value="1"/>
</dbReference>
<dbReference type="CDD" id="cd19164">
    <property type="entry name" value="AKR_ARA2"/>
    <property type="match status" value="1"/>
</dbReference>
<dbReference type="InterPro" id="IPR044480">
    <property type="entry name" value="Ara2-like"/>
</dbReference>
<dbReference type="SUPFAM" id="SSF51430">
    <property type="entry name" value="NAD(P)-linked oxidoreductase"/>
    <property type="match status" value="1"/>
</dbReference>
<protein>
    <submittedName>
        <fullName evidence="3">Putative L-galactose dehydrogenase</fullName>
    </submittedName>
</protein>
<sequence>MPQTSPRLSSLLPPLILGTATFNDQYNPDPYALPTTGIVHRALSLGVRAFDTSPYYGPAEELLGKALNTPFVHDNFPRRDYFLLTKVGRIAGAEFDYSPLWVRRSVQRSLDRLHTKYLDVVYCHDVEFVTPEEVLAAITELRRIRDTTSQIHYVGISGYPVTVLCDLAEMVLKRTGEPLDVVMSYANFTLQNTRLSSIAVPRLHAAGVDVVPNASVLGMGLLRRTGVPIGAQGDFHPSPTELRTVIQKASDWCDKQDNRIEKIAIRFALEEWMREGALVGSQGDPASGIPWSREVVDIKSAKLGVSVMGVSNIEELNETMRVWRSILDGLEGGEETAIQSGRGSKDRLWSLSRQNEVQGLAKGIRRMLGEYLDYAWPSPPPDYVKPGLAPTVPAPLPTPAASPDHLAIKLPSGESMEVNCSDLI</sequence>
<dbReference type="GO" id="GO:0045290">
    <property type="term" value="F:D-arabinose 1-dehydrogenase [NAD(P)+] activity"/>
    <property type="evidence" value="ECO:0007669"/>
    <property type="project" value="InterPro"/>
</dbReference>
<reference evidence="3" key="1">
    <citation type="submission" date="2017-12" db="EMBL/GenBank/DDBJ databases">
        <title>Genome Sequencing Reveals a Rich Biosynthetic Potential.</title>
        <authorList>
            <person name="Bertrand R.L."/>
            <person name="Abdel-Hameed M.E."/>
            <person name="Sorensen J.L."/>
        </authorList>
    </citation>
    <scope>NUCLEOTIDE SEQUENCE</scope>
</reference>
<accession>A0A2K9YEC0</accession>
<proteinExistence type="predicted"/>
<dbReference type="PANTHER" id="PTHR42686:SF1">
    <property type="entry name" value="GH17980P-RELATED"/>
    <property type="match status" value="1"/>
</dbReference>
<dbReference type="GO" id="GO:0005829">
    <property type="term" value="C:cytosol"/>
    <property type="evidence" value="ECO:0007669"/>
    <property type="project" value="TreeGrafter"/>
</dbReference>
<dbReference type="InterPro" id="IPR036812">
    <property type="entry name" value="NAD(P)_OxRdtase_dom_sf"/>
</dbReference>
<dbReference type="PANTHER" id="PTHR42686">
    <property type="entry name" value="GH17980P-RELATED"/>
    <property type="match status" value="1"/>
</dbReference>
<evidence type="ECO:0000313" key="3">
    <source>
        <dbReference type="EMBL" id="AUW31170.1"/>
    </source>
</evidence>
<dbReference type="Gene3D" id="3.20.20.100">
    <property type="entry name" value="NADP-dependent oxidoreductase domain"/>
    <property type="match status" value="1"/>
</dbReference>
<evidence type="ECO:0000256" key="1">
    <source>
        <dbReference type="ARBA" id="ARBA00023002"/>
    </source>
</evidence>
<dbReference type="GO" id="GO:0070485">
    <property type="term" value="P:dehydro-D-arabinono-1,4-lactone biosynthetic process"/>
    <property type="evidence" value="ECO:0007669"/>
    <property type="project" value="TreeGrafter"/>
</dbReference>
<name>A0A2K9YEC0_CLAUC</name>
<keyword evidence="1" id="KW-0560">Oxidoreductase</keyword>
<organism evidence="3">
    <name type="scientific">Cladonia uncialis subsp. uncialis</name>
    <dbReference type="NCBI Taxonomy" id="180999"/>
    <lineage>
        <taxon>Eukaryota</taxon>
        <taxon>Fungi</taxon>
        <taxon>Dikarya</taxon>
        <taxon>Ascomycota</taxon>
        <taxon>Pezizomycotina</taxon>
        <taxon>Lecanoromycetes</taxon>
        <taxon>OSLEUM clade</taxon>
        <taxon>Lecanoromycetidae</taxon>
        <taxon>Lecanorales</taxon>
        <taxon>Lecanorineae</taxon>
        <taxon>Cladoniaceae</taxon>
        <taxon>Cladonia</taxon>
    </lineage>
</organism>
<dbReference type="InterPro" id="IPR023210">
    <property type="entry name" value="NADP_OxRdtase_dom"/>
</dbReference>
<feature type="domain" description="NADP-dependent oxidoreductase" evidence="2">
    <location>
        <begin position="14"/>
        <end position="323"/>
    </location>
</feature>
<dbReference type="AlphaFoldDB" id="A0A2K9YEC0"/>
<dbReference type="EMBL" id="MG777495">
    <property type="protein sequence ID" value="AUW31170.1"/>
    <property type="molecule type" value="Genomic_DNA"/>
</dbReference>
<dbReference type="FunFam" id="3.20.20.100:FF:000037">
    <property type="entry name" value="L-galactose dehydrogenase (L-GalDH)"/>
    <property type="match status" value="1"/>
</dbReference>
<dbReference type="InterPro" id="IPR020471">
    <property type="entry name" value="AKR"/>
</dbReference>
<evidence type="ECO:0000259" key="2">
    <source>
        <dbReference type="Pfam" id="PF00248"/>
    </source>
</evidence>